<evidence type="ECO:0000256" key="2">
    <source>
        <dbReference type="ARBA" id="ARBA00022741"/>
    </source>
</evidence>
<protein>
    <recommendedName>
        <fullName evidence="7">Transcriptional repressor NrdR</fullName>
    </recommendedName>
</protein>
<dbReference type="GO" id="GO:0005524">
    <property type="term" value="F:ATP binding"/>
    <property type="evidence" value="ECO:0007669"/>
    <property type="project" value="UniProtKB-UniRule"/>
</dbReference>
<comment type="function">
    <text evidence="7">Negatively regulates transcription of bacterial ribonucleotide reductase nrd genes and operons by binding to NrdR-boxes.</text>
</comment>
<evidence type="ECO:0000259" key="9">
    <source>
        <dbReference type="PROSITE" id="PS51161"/>
    </source>
</evidence>
<evidence type="ECO:0000313" key="11">
    <source>
        <dbReference type="Proteomes" id="UP000198856"/>
    </source>
</evidence>
<dbReference type="GO" id="GO:0008270">
    <property type="term" value="F:zinc ion binding"/>
    <property type="evidence" value="ECO:0007669"/>
    <property type="project" value="UniProtKB-UniRule"/>
</dbReference>
<accession>A0A1G8RRA9</accession>
<evidence type="ECO:0000256" key="1">
    <source>
        <dbReference type="ARBA" id="ARBA00022491"/>
    </source>
</evidence>
<keyword evidence="2 7" id="KW-0547">Nucleotide-binding</keyword>
<feature type="zinc finger region" evidence="7">
    <location>
        <begin position="57"/>
        <end position="88"/>
    </location>
</feature>
<dbReference type="SUPFAM" id="SSF57783">
    <property type="entry name" value="Zinc beta-ribbon"/>
    <property type="match status" value="1"/>
</dbReference>
<keyword evidence="3 7" id="KW-0067">ATP-binding</keyword>
<dbReference type="PANTHER" id="PTHR30455:SF2">
    <property type="entry name" value="TRANSCRIPTIONAL REPRESSOR NRDR"/>
    <property type="match status" value="1"/>
</dbReference>
<keyword evidence="4 7" id="KW-0805">Transcription regulation</keyword>
<dbReference type="STRING" id="890420.SAMN05216226_10172"/>
<dbReference type="Pfam" id="PF22811">
    <property type="entry name" value="Zn_ribbon_NrdR"/>
    <property type="match status" value="1"/>
</dbReference>
<keyword evidence="7" id="KW-0863">Zinc-finger</keyword>
<evidence type="ECO:0000256" key="4">
    <source>
        <dbReference type="ARBA" id="ARBA00023015"/>
    </source>
</evidence>
<dbReference type="InterPro" id="IPR055173">
    <property type="entry name" value="NrdR-like_N"/>
</dbReference>
<dbReference type="GO" id="GO:0003677">
    <property type="term" value="F:DNA binding"/>
    <property type="evidence" value="ECO:0007669"/>
    <property type="project" value="UniProtKB-KW"/>
</dbReference>
<keyword evidence="7" id="KW-0479">Metal-binding</keyword>
<gene>
    <name evidence="7" type="primary">nrdR</name>
    <name evidence="10" type="ORF">SAMN05216226_10172</name>
</gene>
<keyword evidence="5 7" id="KW-0238">DNA-binding</keyword>
<organism evidence="10 11">
    <name type="scientific">Halovenus aranensis</name>
    <dbReference type="NCBI Taxonomy" id="890420"/>
    <lineage>
        <taxon>Archaea</taxon>
        <taxon>Methanobacteriati</taxon>
        <taxon>Methanobacteriota</taxon>
        <taxon>Stenosarchaea group</taxon>
        <taxon>Halobacteria</taxon>
        <taxon>Halobacteriales</taxon>
        <taxon>Haloarculaceae</taxon>
        <taxon>Halovenus</taxon>
    </lineage>
</organism>
<dbReference type="Pfam" id="PF03477">
    <property type="entry name" value="ATP-cone"/>
    <property type="match status" value="1"/>
</dbReference>
<dbReference type="EMBL" id="FNFC01000001">
    <property type="protein sequence ID" value="SDJ19482.1"/>
    <property type="molecule type" value="Genomic_DNA"/>
</dbReference>
<dbReference type="PANTHER" id="PTHR30455">
    <property type="entry name" value="TRANSCRIPTIONAL REPRESSOR NRDR"/>
    <property type="match status" value="1"/>
</dbReference>
<comment type="similarity">
    <text evidence="7">Belongs to the NrdR family.</text>
</comment>
<feature type="region of interest" description="Disordered" evidence="8">
    <location>
        <begin position="206"/>
        <end position="227"/>
    </location>
</feature>
<dbReference type="Proteomes" id="UP000198856">
    <property type="component" value="Unassembled WGS sequence"/>
</dbReference>
<feature type="compositionally biased region" description="Basic and acidic residues" evidence="8">
    <location>
        <begin position="216"/>
        <end position="227"/>
    </location>
</feature>
<evidence type="ECO:0000256" key="5">
    <source>
        <dbReference type="ARBA" id="ARBA00023125"/>
    </source>
</evidence>
<dbReference type="GO" id="GO:0045892">
    <property type="term" value="P:negative regulation of DNA-templated transcription"/>
    <property type="evidence" value="ECO:0007669"/>
    <property type="project" value="UniProtKB-UniRule"/>
</dbReference>
<evidence type="ECO:0000256" key="7">
    <source>
        <dbReference type="HAMAP-Rule" id="MF_00440"/>
    </source>
</evidence>
<keyword evidence="11" id="KW-1185">Reference proteome</keyword>
<dbReference type="InterPro" id="IPR005144">
    <property type="entry name" value="ATP-cone_dom"/>
</dbReference>
<dbReference type="AlphaFoldDB" id="A0A1G8RRA9"/>
<evidence type="ECO:0000256" key="3">
    <source>
        <dbReference type="ARBA" id="ARBA00022840"/>
    </source>
</evidence>
<name>A0A1G8RRA9_9EURY</name>
<evidence type="ECO:0000256" key="6">
    <source>
        <dbReference type="ARBA" id="ARBA00023163"/>
    </source>
</evidence>
<dbReference type="NCBIfam" id="TIGR00244">
    <property type="entry name" value="transcriptional regulator NrdR"/>
    <property type="match status" value="1"/>
</dbReference>
<reference evidence="10 11" key="1">
    <citation type="submission" date="2016-10" db="EMBL/GenBank/DDBJ databases">
        <authorList>
            <person name="de Groot N.N."/>
        </authorList>
    </citation>
    <scope>NUCLEOTIDE SEQUENCE [LARGE SCALE GENOMIC DNA]</scope>
    <source>
        <strain evidence="10 11">IBRC-M10015</strain>
    </source>
</reference>
<feature type="domain" description="ATP-cone" evidence="9">
    <location>
        <begin position="103"/>
        <end position="193"/>
    </location>
</feature>
<keyword evidence="7" id="KW-0862">Zinc</keyword>
<comment type="cofactor">
    <cofactor evidence="7">
        <name>Zn(2+)</name>
        <dbReference type="ChEBI" id="CHEBI:29105"/>
    </cofactor>
    <text evidence="7">Binds 1 zinc ion.</text>
</comment>
<sequence>MFLSPDTDLIQIYLCYINLIGKCLSGCLRHHMLRLRETGPIYRVIQLEGQPVTTMDCPDCGDDRTRVVDTETSADGTAVRRRRECQRCSFRFTTYERPGWDSLQVKKRDGTIEPFDRSKLRAGVERAVEKRDVSDQRVTRLVDDIESTLQDRETRIVASSLIGEYVSDRLRDVDKVAYIRFVSVYKAFSEPAEFLRELDAVLDAELEDFEPATDDSQTHEPPSHDNT</sequence>
<keyword evidence="6 7" id="KW-0804">Transcription</keyword>
<dbReference type="PROSITE" id="PS51161">
    <property type="entry name" value="ATP_CONE"/>
    <property type="match status" value="1"/>
</dbReference>
<keyword evidence="1 7" id="KW-0678">Repressor</keyword>
<proteinExistence type="inferred from homology"/>
<dbReference type="InterPro" id="IPR003796">
    <property type="entry name" value="RNR_NrdR-like"/>
</dbReference>
<evidence type="ECO:0000313" key="10">
    <source>
        <dbReference type="EMBL" id="SDJ19482.1"/>
    </source>
</evidence>
<dbReference type="HAMAP" id="MF_00440">
    <property type="entry name" value="NrdR"/>
    <property type="match status" value="1"/>
</dbReference>
<evidence type="ECO:0000256" key="8">
    <source>
        <dbReference type="SAM" id="MobiDB-lite"/>
    </source>
</evidence>